<keyword evidence="2" id="KW-1185">Reference proteome</keyword>
<dbReference type="Proteomes" id="UP000308267">
    <property type="component" value="Unassembled WGS sequence"/>
</dbReference>
<protein>
    <submittedName>
        <fullName evidence="1">Uncharacterized protein</fullName>
    </submittedName>
</protein>
<comment type="caution">
    <text evidence="1">The sequence shown here is derived from an EMBL/GenBank/DDBJ whole genome shotgun (WGS) entry which is preliminary data.</text>
</comment>
<sequence>MQTVNTDAFTKCKIQTQLQGTGFSLSSILSLAVRACALQKETFSLSRYLRYRELAYIKKVPWTHCLSGRAKGKSSCWARTCIQDFDVFLQKELEPHFELEKLERNQQARISEVERLI</sequence>
<name>A0A4S2M6N4_OPIFE</name>
<evidence type="ECO:0000313" key="1">
    <source>
        <dbReference type="EMBL" id="TGZ69728.1"/>
    </source>
</evidence>
<dbReference type="EMBL" id="SJOL01005862">
    <property type="protein sequence ID" value="TGZ69728.1"/>
    <property type="molecule type" value="Genomic_DNA"/>
</dbReference>
<proteinExistence type="predicted"/>
<accession>A0A4S2M6N4</accession>
<reference evidence="1 2" key="1">
    <citation type="journal article" date="2019" name="BMC Genomics">
        <title>New insights from Opisthorchis felineus genome: update on genomics of the epidemiologically important liver flukes.</title>
        <authorList>
            <person name="Ershov N.I."/>
            <person name="Mordvinov V.A."/>
            <person name="Prokhortchouk E.B."/>
            <person name="Pakharukova M.Y."/>
            <person name="Gunbin K.V."/>
            <person name="Ustyantsev K."/>
            <person name="Genaev M.A."/>
            <person name="Blinov A.G."/>
            <person name="Mazur A."/>
            <person name="Boulygina E."/>
            <person name="Tsygankova S."/>
            <person name="Khrameeva E."/>
            <person name="Chekanov N."/>
            <person name="Fan G."/>
            <person name="Xiao A."/>
            <person name="Zhang H."/>
            <person name="Xu X."/>
            <person name="Yang H."/>
            <person name="Solovyev V."/>
            <person name="Lee S.M."/>
            <person name="Liu X."/>
            <person name="Afonnikov D.A."/>
            <person name="Skryabin K.G."/>
        </authorList>
    </citation>
    <scope>NUCLEOTIDE SEQUENCE [LARGE SCALE GENOMIC DNA]</scope>
    <source>
        <strain evidence="1">AK-0245</strain>
        <tissue evidence="1">Whole organism</tissue>
    </source>
</reference>
<dbReference type="AlphaFoldDB" id="A0A4S2M6N4"/>
<organism evidence="1 2">
    <name type="scientific">Opisthorchis felineus</name>
    <dbReference type="NCBI Taxonomy" id="147828"/>
    <lineage>
        <taxon>Eukaryota</taxon>
        <taxon>Metazoa</taxon>
        <taxon>Spiralia</taxon>
        <taxon>Lophotrochozoa</taxon>
        <taxon>Platyhelminthes</taxon>
        <taxon>Trematoda</taxon>
        <taxon>Digenea</taxon>
        <taxon>Opisthorchiida</taxon>
        <taxon>Opisthorchiata</taxon>
        <taxon>Opisthorchiidae</taxon>
        <taxon>Opisthorchis</taxon>
    </lineage>
</organism>
<gene>
    <name evidence="1" type="ORF">CRM22_003575</name>
</gene>
<evidence type="ECO:0000313" key="2">
    <source>
        <dbReference type="Proteomes" id="UP000308267"/>
    </source>
</evidence>